<feature type="domain" description="Cation/H+ exchanger transmembrane" evidence="13">
    <location>
        <begin position="19"/>
        <end position="403"/>
    </location>
</feature>
<evidence type="ECO:0000256" key="4">
    <source>
        <dbReference type="ARBA" id="ARBA00022449"/>
    </source>
</evidence>
<name>A0ABS9Z8S2_9HYPH</name>
<keyword evidence="11" id="KW-0739">Sodium transport</keyword>
<evidence type="ECO:0000256" key="12">
    <source>
        <dbReference type="SAM" id="Phobius"/>
    </source>
</evidence>
<keyword evidence="15" id="KW-1185">Reference proteome</keyword>
<keyword evidence="8" id="KW-0915">Sodium</keyword>
<evidence type="ECO:0000256" key="8">
    <source>
        <dbReference type="ARBA" id="ARBA00023053"/>
    </source>
</evidence>
<feature type="transmembrane region" description="Helical" evidence="12">
    <location>
        <begin position="379"/>
        <end position="402"/>
    </location>
</feature>
<dbReference type="PRINTS" id="PR01084">
    <property type="entry name" value="NAHEXCHNGR"/>
</dbReference>
<evidence type="ECO:0000259" key="13">
    <source>
        <dbReference type="Pfam" id="PF00999"/>
    </source>
</evidence>
<protein>
    <submittedName>
        <fullName evidence="14">Cation:proton antiporter</fullName>
    </submittedName>
</protein>
<feature type="transmembrane region" description="Helical" evidence="12">
    <location>
        <begin position="311"/>
        <end position="339"/>
    </location>
</feature>
<dbReference type="InterPro" id="IPR018422">
    <property type="entry name" value="Cation/H_exchanger_CPA1"/>
</dbReference>
<dbReference type="InterPro" id="IPR004709">
    <property type="entry name" value="NaH_exchanger"/>
</dbReference>
<keyword evidence="3" id="KW-0813">Transport</keyword>
<feature type="transmembrane region" description="Helical" evidence="12">
    <location>
        <begin position="12"/>
        <end position="27"/>
    </location>
</feature>
<sequence length="408" mass="42997">MTDMHMAENLQDVLWMLSIAMLVAMAARRLKLPYTIGLVFIGALLALTPINVGPTLTSELILDLILPPLLFEAALALKWPNLRAELTPILTFSVLGTLLALAAVAAGLIYLLHWPPGSALVFGALISATDPVAIIAMFKDNNFHGRLSLLVEAESLFNDAAAAVLFAMALSWALASGEAGGHTPDTAETVLTLARIVLGGLGVGVIAGAGAILLSRGTSEHLVELTFSTIAAFGSFLAAEHIRASGVLATVTAGLIVGNFGIFSANDRSLLSARGREAMVNFWEFAAFLANSVIFLLIGANVAVMDYKVSGVVVIAGVIGLVLAARAVAVYPLSLLFHWSRHAISLSQQLVLWWGGLRGALGLALALSLPPTLPLREEIVVVTFAVVAFSIVVQGMTMPWLLRRLGLL</sequence>
<feature type="transmembrane region" description="Helical" evidence="12">
    <location>
        <begin position="89"/>
        <end position="112"/>
    </location>
</feature>
<reference evidence="14" key="1">
    <citation type="journal article" date="2022" name="ISME J.">
        <title>Identification of active gaseous-alkane degraders at natural gas seeps.</title>
        <authorList>
            <person name="Farhan Ul Haque M."/>
            <person name="Hernandez M."/>
            <person name="Crombie A.T."/>
            <person name="Murrell J.C."/>
        </authorList>
    </citation>
    <scope>NUCLEOTIDE SEQUENCE</scope>
    <source>
        <strain evidence="14">PC2</strain>
    </source>
</reference>
<accession>A0ABS9Z8S2</accession>
<gene>
    <name evidence="14" type="ORF">K2U94_14725</name>
</gene>
<organism evidence="14 15">
    <name type="scientific">Candidatus Rhodoblastus alkanivorans</name>
    <dbReference type="NCBI Taxonomy" id="2954117"/>
    <lineage>
        <taxon>Bacteria</taxon>
        <taxon>Pseudomonadati</taxon>
        <taxon>Pseudomonadota</taxon>
        <taxon>Alphaproteobacteria</taxon>
        <taxon>Hyphomicrobiales</taxon>
        <taxon>Rhodoblastaceae</taxon>
        <taxon>Rhodoblastus</taxon>
    </lineage>
</organism>
<dbReference type="Proteomes" id="UP001139104">
    <property type="component" value="Unassembled WGS sequence"/>
</dbReference>
<dbReference type="PANTHER" id="PTHR10110:SF195">
    <property type="entry name" value="NA(+)_H(+) ANTIPORTER NHAS2"/>
    <property type="match status" value="1"/>
</dbReference>
<comment type="caution">
    <text evidence="14">The sequence shown here is derived from an EMBL/GenBank/DDBJ whole genome shotgun (WGS) entry which is preliminary data.</text>
</comment>
<keyword evidence="6 12" id="KW-0812">Transmembrane</keyword>
<feature type="transmembrane region" description="Helical" evidence="12">
    <location>
        <begin position="156"/>
        <end position="175"/>
    </location>
</feature>
<comment type="subcellular location">
    <subcellularLocation>
        <location evidence="1">Cell membrane</location>
        <topology evidence="1">Multi-pass membrane protein</topology>
    </subcellularLocation>
</comment>
<keyword evidence="10 12" id="KW-0472">Membrane</keyword>
<evidence type="ECO:0000256" key="7">
    <source>
        <dbReference type="ARBA" id="ARBA00022989"/>
    </source>
</evidence>
<feature type="transmembrane region" description="Helical" evidence="12">
    <location>
        <begin position="285"/>
        <end position="305"/>
    </location>
</feature>
<evidence type="ECO:0000256" key="9">
    <source>
        <dbReference type="ARBA" id="ARBA00023065"/>
    </source>
</evidence>
<keyword evidence="4" id="KW-0050">Antiport</keyword>
<keyword evidence="7 12" id="KW-1133">Transmembrane helix</keyword>
<feature type="transmembrane region" description="Helical" evidence="12">
    <location>
        <begin position="245"/>
        <end position="265"/>
    </location>
</feature>
<feature type="transmembrane region" description="Helical" evidence="12">
    <location>
        <begin position="118"/>
        <end position="136"/>
    </location>
</feature>
<dbReference type="InterPro" id="IPR006153">
    <property type="entry name" value="Cation/H_exchanger_TM"/>
</dbReference>
<feature type="transmembrane region" description="Helical" evidence="12">
    <location>
        <begin position="34"/>
        <end position="54"/>
    </location>
</feature>
<comment type="similarity">
    <text evidence="2">Belongs to the monovalent cation:proton antiporter 1 (CPA1) transporter (TC 2.A.36) family.</text>
</comment>
<evidence type="ECO:0000256" key="6">
    <source>
        <dbReference type="ARBA" id="ARBA00022692"/>
    </source>
</evidence>
<evidence type="ECO:0000313" key="15">
    <source>
        <dbReference type="Proteomes" id="UP001139104"/>
    </source>
</evidence>
<keyword evidence="9" id="KW-0406">Ion transport</keyword>
<evidence type="ECO:0000256" key="1">
    <source>
        <dbReference type="ARBA" id="ARBA00004651"/>
    </source>
</evidence>
<proteinExistence type="inferred from homology"/>
<evidence type="ECO:0000256" key="3">
    <source>
        <dbReference type="ARBA" id="ARBA00022448"/>
    </source>
</evidence>
<evidence type="ECO:0000256" key="2">
    <source>
        <dbReference type="ARBA" id="ARBA00007367"/>
    </source>
</evidence>
<dbReference type="PANTHER" id="PTHR10110">
    <property type="entry name" value="SODIUM/HYDROGEN EXCHANGER"/>
    <property type="match status" value="1"/>
</dbReference>
<dbReference type="Gene3D" id="6.10.140.1330">
    <property type="match status" value="1"/>
</dbReference>
<dbReference type="EMBL" id="JAIVFP010000001">
    <property type="protein sequence ID" value="MCI4683997.1"/>
    <property type="molecule type" value="Genomic_DNA"/>
</dbReference>
<dbReference type="Pfam" id="PF00999">
    <property type="entry name" value="Na_H_Exchanger"/>
    <property type="match status" value="1"/>
</dbReference>
<dbReference type="RefSeq" id="WP_243067912.1">
    <property type="nucleotide sequence ID" value="NZ_JAIVFK010000045.1"/>
</dbReference>
<evidence type="ECO:0000256" key="10">
    <source>
        <dbReference type="ARBA" id="ARBA00023136"/>
    </source>
</evidence>
<evidence type="ECO:0000256" key="5">
    <source>
        <dbReference type="ARBA" id="ARBA00022475"/>
    </source>
</evidence>
<feature type="transmembrane region" description="Helical" evidence="12">
    <location>
        <begin position="195"/>
        <end position="215"/>
    </location>
</feature>
<feature type="transmembrane region" description="Helical" evidence="12">
    <location>
        <begin position="351"/>
        <end position="373"/>
    </location>
</feature>
<evidence type="ECO:0000256" key="11">
    <source>
        <dbReference type="ARBA" id="ARBA00023201"/>
    </source>
</evidence>
<keyword evidence="5" id="KW-1003">Cell membrane</keyword>
<evidence type="ECO:0000313" key="14">
    <source>
        <dbReference type="EMBL" id="MCI4683997.1"/>
    </source>
</evidence>